<evidence type="ECO:0000256" key="5">
    <source>
        <dbReference type="ARBA" id="ARBA00022989"/>
    </source>
</evidence>
<dbReference type="EMBL" id="CP000301">
    <property type="protein sequence ID" value="ABD89708.1"/>
    <property type="molecule type" value="Genomic_DNA"/>
</dbReference>
<comment type="subcellular location">
    <subcellularLocation>
        <location evidence="1">Membrane</location>
        <topology evidence="1">Multi-pass membrane protein</topology>
    </subcellularLocation>
</comment>
<keyword evidence="5 7" id="KW-1133">Transmembrane helix</keyword>
<dbReference type="KEGG" id="rpc:RPC_4183"/>
<dbReference type="InterPro" id="IPR001173">
    <property type="entry name" value="Glyco_trans_2-like"/>
</dbReference>
<keyword evidence="4 7" id="KW-0812">Transmembrane</keyword>
<evidence type="ECO:0000256" key="3">
    <source>
        <dbReference type="ARBA" id="ARBA00022679"/>
    </source>
</evidence>
<organism evidence="9">
    <name type="scientific">Rhodopseudomonas palustris (strain BisB18)</name>
    <dbReference type="NCBI Taxonomy" id="316056"/>
    <lineage>
        <taxon>Bacteria</taxon>
        <taxon>Pseudomonadati</taxon>
        <taxon>Pseudomonadota</taxon>
        <taxon>Alphaproteobacteria</taxon>
        <taxon>Hyphomicrobiales</taxon>
        <taxon>Nitrobacteraceae</taxon>
        <taxon>Rhodopseudomonas</taxon>
    </lineage>
</organism>
<accession>Q20YS8</accession>
<reference evidence="9" key="1">
    <citation type="submission" date="2006-03" db="EMBL/GenBank/DDBJ databases">
        <title>Complete sequence of Rhodopseudomonas palustris BisB18.</title>
        <authorList>
            <consortium name="US DOE Joint Genome Institute"/>
            <person name="Copeland A."/>
            <person name="Lucas S."/>
            <person name="Lapidus A."/>
            <person name="Barry K."/>
            <person name="Detter J.C."/>
            <person name="Glavina del Rio T."/>
            <person name="Hammon N."/>
            <person name="Israni S."/>
            <person name="Dalin E."/>
            <person name="Tice H."/>
            <person name="Pitluck S."/>
            <person name="Chain P."/>
            <person name="Malfatti S."/>
            <person name="Shin M."/>
            <person name="Vergez L."/>
            <person name="Schmutz J."/>
            <person name="Larimer F."/>
            <person name="Land M."/>
            <person name="Hauser L."/>
            <person name="Pelletier D.A."/>
            <person name="Kyrpides N."/>
            <person name="Anderson I."/>
            <person name="Oda Y."/>
            <person name="Harwood C.S."/>
            <person name="Richardson P."/>
        </authorList>
    </citation>
    <scope>NUCLEOTIDE SEQUENCE [LARGE SCALE GENOMIC DNA]</scope>
    <source>
        <strain evidence="9">BisB18</strain>
    </source>
</reference>
<dbReference type="Gene3D" id="3.90.550.10">
    <property type="entry name" value="Spore Coat Polysaccharide Biosynthesis Protein SpsA, Chain A"/>
    <property type="match status" value="1"/>
</dbReference>
<dbReference type="GO" id="GO:0005886">
    <property type="term" value="C:plasma membrane"/>
    <property type="evidence" value="ECO:0007669"/>
    <property type="project" value="TreeGrafter"/>
</dbReference>
<evidence type="ECO:0000256" key="1">
    <source>
        <dbReference type="ARBA" id="ARBA00004141"/>
    </source>
</evidence>
<evidence type="ECO:0000256" key="6">
    <source>
        <dbReference type="ARBA" id="ARBA00023136"/>
    </source>
</evidence>
<dbReference type="AlphaFoldDB" id="Q20YS8"/>
<dbReference type="PANTHER" id="PTHR48090:SF1">
    <property type="entry name" value="PROPHAGE BACTOPRENOL GLUCOSYL TRANSFERASE HOMOLOG"/>
    <property type="match status" value="1"/>
</dbReference>
<dbReference type="SUPFAM" id="SSF53448">
    <property type="entry name" value="Nucleotide-diphospho-sugar transferases"/>
    <property type="match status" value="1"/>
</dbReference>
<dbReference type="CDD" id="cd04187">
    <property type="entry name" value="DPM1_like_bac"/>
    <property type="match status" value="1"/>
</dbReference>
<evidence type="ECO:0000256" key="4">
    <source>
        <dbReference type="ARBA" id="ARBA00022692"/>
    </source>
</evidence>
<feature type="transmembrane region" description="Helical" evidence="7">
    <location>
        <begin position="274"/>
        <end position="296"/>
    </location>
</feature>
<keyword evidence="2" id="KW-0328">Glycosyltransferase</keyword>
<feature type="domain" description="Glycosyltransferase 2-like" evidence="8">
    <location>
        <begin position="9"/>
        <end position="177"/>
    </location>
</feature>
<dbReference type="eggNOG" id="COG0463">
    <property type="taxonomic scope" value="Bacteria"/>
</dbReference>
<sequence>MASGDRLQIIVPCYNEEQVLQSTAATLASVIESCISAGLIAPSSAVLFVDDGSSDQTWRLIEDLHAADPQRFDGVRLSANRGHQAALWAGLSTADADLVVSIDADLQDDPQAIVRMIKEYDAGADVVFGLRSNRESDGWFKRSSATLFYRLLRLLGVNIVPQHADFRLMSRPAIDALLQYSESNLFLRALVPQLGFATAQVSYPRTSRAAGTTKYPIGKMLGLAIDGITSWSVAPLRAIGLLGLTVSAMAFLLGLWALWAALFTHATIPGWASIMLPLLFSQGLQFIFLGLIGEYIGKIFVETKRRPKFIIRARAGTNPRSAAARAERAEKVN</sequence>
<dbReference type="Pfam" id="PF00535">
    <property type="entry name" value="Glycos_transf_2"/>
    <property type="match status" value="1"/>
</dbReference>
<dbReference type="STRING" id="316056.RPC_4183"/>
<dbReference type="InterPro" id="IPR050256">
    <property type="entry name" value="Glycosyltransferase_2"/>
</dbReference>
<evidence type="ECO:0000313" key="9">
    <source>
        <dbReference type="EMBL" id="ABD89708.1"/>
    </source>
</evidence>
<dbReference type="GO" id="GO:0016757">
    <property type="term" value="F:glycosyltransferase activity"/>
    <property type="evidence" value="ECO:0007669"/>
    <property type="project" value="UniProtKB-KW"/>
</dbReference>
<dbReference type="OrthoDB" id="9807795at2"/>
<gene>
    <name evidence="9" type="ordered locus">RPC_4183</name>
</gene>
<dbReference type="PANTHER" id="PTHR48090">
    <property type="entry name" value="UNDECAPRENYL-PHOSPHATE 4-DEOXY-4-FORMAMIDO-L-ARABINOSE TRANSFERASE-RELATED"/>
    <property type="match status" value="1"/>
</dbReference>
<protein>
    <submittedName>
        <fullName evidence="9">Glycosyl transferase, family 2</fullName>
    </submittedName>
</protein>
<dbReference type="InterPro" id="IPR029044">
    <property type="entry name" value="Nucleotide-diphossugar_trans"/>
</dbReference>
<evidence type="ECO:0000256" key="2">
    <source>
        <dbReference type="ARBA" id="ARBA00022676"/>
    </source>
</evidence>
<keyword evidence="6 7" id="KW-0472">Membrane</keyword>
<keyword evidence="3 9" id="KW-0808">Transferase</keyword>
<proteinExistence type="predicted"/>
<evidence type="ECO:0000256" key="7">
    <source>
        <dbReference type="SAM" id="Phobius"/>
    </source>
</evidence>
<evidence type="ECO:0000259" key="8">
    <source>
        <dbReference type="Pfam" id="PF00535"/>
    </source>
</evidence>
<dbReference type="CAZy" id="GT2">
    <property type="family name" value="Glycosyltransferase Family 2"/>
</dbReference>
<dbReference type="HOGENOM" id="CLU_033536_0_1_5"/>
<feature type="transmembrane region" description="Helical" evidence="7">
    <location>
        <begin position="238"/>
        <end position="262"/>
    </location>
</feature>
<name>Q20YS8_RHOPB</name>